<dbReference type="InterPro" id="IPR036772">
    <property type="entry name" value="SRCR-like_dom_sf"/>
</dbReference>
<evidence type="ECO:0000256" key="2">
    <source>
        <dbReference type="ARBA" id="ARBA00022737"/>
    </source>
</evidence>
<keyword evidence="4" id="KW-0325">Glycoprotein</keyword>
<feature type="domain" description="Sushi" evidence="5">
    <location>
        <begin position="292"/>
        <end position="344"/>
    </location>
</feature>
<keyword evidence="3" id="KW-1015">Disulfide bond</keyword>
<evidence type="ECO:0000256" key="4">
    <source>
        <dbReference type="ARBA" id="ARBA00023180"/>
    </source>
</evidence>
<feature type="domain" description="Sushi" evidence="5">
    <location>
        <begin position="405"/>
        <end position="452"/>
    </location>
</feature>
<keyword evidence="2" id="KW-0677">Repeat</keyword>
<organism evidence="7 8">
    <name type="scientific">Mya arenaria</name>
    <name type="common">Soft-shell clam</name>
    <dbReference type="NCBI Taxonomy" id="6604"/>
    <lineage>
        <taxon>Eukaryota</taxon>
        <taxon>Metazoa</taxon>
        <taxon>Spiralia</taxon>
        <taxon>Lophotrochozoa</taxon>
        <taxon>Mollusca</taxon>
        <taxon>Bivalvia</taxon>
        <taxon>Autobranchia</taxon>
        <taxon>Heteroconchia</taxon>
        <taxon>Euheterodonta</taxon>
        <taxon>Imparidentia</taxon>
        <taxon>Neoheterodontei</taxon>
        <taxon>Myida</taxon>
        <taxon>Myoidea</taxon>
        <taxon>Myidae</taxon>
        <taxon>Mya</taxon>
    </lineage>
</organism>
<evidence type="ECO:0000259" key="6">
    <source>
        <dbReference type="SMART" id="SM00202"/>
    </source>
</evidence>
<dbReference type="PANTHER" id="PTHR19325:SF575">
    <property type="entry name" value="LOCOMOTION-RELATED PROTEIN HIKARU GENKI"/>
    <property type="match status" value="1"/>
</dbReference>
<reference evidence="7" key="1">
    <citation type="submission" date="2022-11" db="EMBL/GenBank/DDBJ databases">
        <title>Centuries of genome instability and evolution in soft-shell clam transmissible cancer (bioRxiv).</title>
        <authorList>
            <person name="Hart S.F.M."/>
            <person name="Yonemitsu M.A."/>
            <person name="Giersch R.M."/>
            <person name="Beal B.F."/>
            <person name="Arriagada G."/>
            <person name="Davis B.W."/>
            <person name="Ostrander E.A."/>
            <person name="Goff S.P."/>
            <person name="Metzger M.J."/>
        </authorList>
    </citation>
    <scope>NUCLEOTIDE SEQUENCE</scope>
    <source>
        <strain evidence="7">MELC-2E11</strain>
        <tissue evidence="7">Siphon/mantle</tissue>
    </source>
</reference>
<evidence type="ECO:0000313" key="8">
    <source>
        <dbReference type="Proteomes" id="UP001164746"/>
    </source>
</evidence>
<dbReference type="InterPro" id="IPR001190">
    <property type="entry name" value="SRCR"/>
</dbReference>
<protein>
    <submittedName>
        <fullName evidence="7">SVEP1-like protein</fullName>
    </submittedName>
</protein>
<keyword evidence="8" id="KW-1185">Reference proteome</keyword>
<dbReference type="InterPro" id="IPR050350">
    <property type="entry name" value="Compl-Cell_Adhes-Reg"/>
</dbReference>
<feature type="domain" description="Sushi" evidence="5">
    <location>
        <begin position="236"/>
        <end position="287"/>
    </location>
</feature>
<dbReference type="SUPFAM" id="SSF57535">
    <property type="entry name" value="Complement control module/SCR domain"/>
    <property type="match status" value="4"/>
</dbReference>
<dbReference type="Pfam" id="PF00084">
    <property type="entry name" value="Sushi"/>
    <property type="match status" value="3"/>
</dbReference>
<keyword evidence="1" id="KW-0768">Sushi</keyword>
<dbReference type="PANTHER" id="PTHR19325">
    <property type="entry name" value="COMPLEMENT COMPONENT-RELATED SUSHI DOMAIN-CONTAINING"/>
    <property type="match status" value="1"/>
</dbReference>
<dbReference type="SMART" id="SM00202">
    <property type="entry name" value="SR"/>
    <property type="match status" value="1"/>
</dbReference>
<dbReference type="Proteomes" id="UP001164746">
    <property type="component" value="Chromosome 12"/>
</dbReference>
<evidence type="ECO:0000313" key="7">
    <source>
        <dbReference type="EMBL" id="WAR22492.1"/>
    </source>
</evidence>
<dbReference type="Gene3D" id="3.10.250.10">
    <property type="entry name" value="SRCR-like domain"/>
    <property type="match status" value="1"/>
</dbReference>
<name>A0ABY7FK15_MYAAR</name>
<dbReference type="InterPro" id="IPR000436">
    <property type="entry name" value="Sushi_SCR_CCP_dom"/>
</dbReference>
<sequence>MDQMVCSEPYESLDDCKYDTVTTCYYQYYSACNVYPLNITGIRLSDGGDPQIGRLSIQGTFSSEEFFNVTLTNRPLNVTGVRLADGTKCEPPKEDGEITYSTNGTIATVHCHYEYLADDPVIECIDGPTLNISSVRLVDGDGVYEGRVEIEIDGTYGTVCDSLFDLDDAEMICKFYNQNFGAAYYFTGARYGEGSGPIHIDRLFCGETNTSLDQCPYHSEGFCDHSRDVSAVCNECGDPTPENGRSNVSQTTLNEVVEITCDEGYYISGSSVIQCQENLQWSDDTTCVIVDCGPIETHHALVDIENVTTFGEIALVSCDTGYIPEGTTPVECLANGTWSEIPSCAIRECGDPTPSMGQRNTTVTTYGTVVLISCEEGLETTGNSVIECQADGTWSDNPVCDSSDCGPLSVAHGQVTTSGDTTFGNTATIVCNEGYSLGGSDCGNLTIDNGEVLFDTGTRFGDSAEMSRDFY</sequence>
<feature type="domain" description="SRCR" evidence="6">
    <location>
        <begin position="135"/>
        <end position="234"/>
    </location>
</feature>
<feature type="domain" description="Sushi" evidence="5">
    <location>
        <begin position="349"/>
        <end position="400"/>
    </location>
</feature>
<dbReference type="SUPFAM" id="SSF56487">
    <property type="entry name" value="SRCR-like"/>
    <property type="match status" value="1"/>
</dbReference>
<dbReference type="Pfam" id="PF00530">
    <property type="entry name" value="SRCR"/>
    <property type="match status" value="1"/>
</dbReference>
<dbReference type="Gene3D" id="2.10.70.10">
    <property type="entry name" value="Complement Module, domain 1"/>
    <property type="match status" value="4"/>
</dbReference>
<evidence type="ECO:0000256" key="3">
    <source>
        <dbReference type="ARBA" id="ARBA00023157"/>
    </source>
</evidence>
<gene>
    <name evidence="7" type="ORF">MAR_016466</name>
</gene>
<dbReference type="InterPro" id="IPR035976">
    <property type="entry name" value="Sushi/SCR/CCP_sf"/>
</dbReference>
<dbReference type="SMART" id="SM00032">
    <property type="entry name" value="CCP"/>
    <property type="match status" value="4"/>
</dbReference>
<accession>A0ABY7FK15</accession>
<evidence type="ECO:0000256" key="1">
    <source>
        <dbReference type="ARBA" id="ARBA00022659"/>
    </source>
</evidence>
<dbReference type="PRINTS" id="PR00258">
    <property type="entry name" value="SPERACTRCPTR"/>
</dbReference>
<proteinExistence type="predicted"/>
<dbReference type="EMBL" id="CP111023">
    <property type="protein sequence ID" value="WAR22492.1"/>
    <property type="molecule type" value="Genomic_DNA"/>
</dbReference>
<evidence type="ECO:0000259" key="5">
    <source>
        <dbReference type="SMART" id="SM00032"/>
    </source>
</evidence>
<dbReference type="CDD" id="cd00033">
    <property type="entry name" value="CCP"/>
    <property type="match status" value="3"/>
</dbReference>